<protein>
    <submittedName>
        <fullName evidence="8">Ferredoxin</fullName>
    </submittedName>
</protein>
<proteinExistence type="predicted"/>
<keyword evidence="2" id="KW-0813">Transport</keyword>
<evidence type="ECO:0000256" key="6">
    <source>
        <dbReference type="ARBA" id="ARBA00023014"/>
    </source>
</evidence>
<evidence type="ECO:0000256" key="5">
    <source>
        <dbReference type="ARBA" id="ARBA00023004"/>
    </source>
</evidence>
<dbReference type="Pfam" id="PF13370">
    <property type="entry name" value="Fer4_13"/>
    <property type="match status" value="1"/>
</dbReference>
<dbReference type="AlphaFoldDB" id="A0A3N0CIN5"/>
<dbReference type="EMBL" id="RJSE01000007">
    <property type="protein sequence ID" value="RNL63304.1"/>
    <property type="molecule type" value="Genomic_DNA"/>
</dbReference>
<evidence type="ECO:0000313" key="9">
    <source>
        <dbReference type="Proteomes" id="UP000267128"/>
    </source>
</evidence>
<dbReference type="GO" id="GO:0046872">
    <property type="term" value="F:metal ion binding"/>
    <property type="evidence" value="ECO:0007669"/>
    <property type="project" value="UniProtKB-KW"/>
</dbReference>
<dbReference type="PANTHER" id="PTHR36923:SF3">
    <property type="entry name" value="FERREDOXIN"/>
    <property type="match status" value="1"/>
</dbReference>
<evidence type="ECO:0000256" key="1">
    <source>
        <dbReference type="ARBA" id="ARBA00001927"/>
    </source>
</evidence>
<name>A0A3N0CIN5_9ACTN</name>
<keyword evidence="3" id="KW-0479">Metal-binding</keyword>
<evidence type="ECO:0000256" key="4">
    <source>
        <dbReference type="ARBA" id="ARBA00022982"/>
    </source>
</evidence>
<dbReference type="OrthoDB" id="9803319at2"/>
<dbReference type="RefSeq" id="WP_123228595.1">
    <property type="nucleotide sequence ID" value="NZ_RJSE01000007.1"/>
</dbReference>
<dbReference type="GO" id="GO:0051538">
    <property type="term" value="F:3 iron, 4 sulfur cluster binding"/>
    <property type="evidence" value="ECO:0007669"/>
    <property type="project" value="UniProtKB-KW"/>
</dbReference>
<organism evidence="8 9">
    <name type="scientific">Nocardioides marmoriginsengisoli</name>
    <dbReference type="NCBI Taxonomy" id="661483"/>
    <lineage>
        <taxon>Bacteria</taxon>
        <taxon>Bacillati</taxon>
        <taxon>Actinomycetota</taxon>
        <taxon>Actinomycetes</taxon>
        <taxon>Propionibacteriales</taxon>
        <taxon>Nocardioidaceae</taxon>
        <taxon>Nocardioides</taxon>
    </lineage>
</organism>
<evidence type="ECO:0000256" key="3">
    <source>
        <dbReference type="ARBA" id="ARBA00022723"/>
    </source>
</evidence>
<keyword evidence="6" id="KW-0411">Iron-sulfur</keyword>
<evidence type="ECO:0000256" key="7">
    <source>
        <dbReference type="ARBA" id="ARBA00023291"/>
    </source>
</evidence>
<dbReference type="PANTHER" id="PTHR36923">
    <property type="entry name" value="FERREDOXIN"/>
    <property type="match status" value="1"/>
</dbReference>
<dbReference type="Proteomes" id="UP000267128">
    <property type="component" value="Unassembled WGS sequence"/>
</dbReference>
<keyword evidence="9" id="KW-1185">Reference proteome</keyword>
<dbReference type="Gene3D" id="3.30.70.20">
    <property type="match status" value="1"/>
</dbReference>
<dbReference type="InterPro" id="IPR051269">
    <property type="entry name" value="Fe-S_cluster_ET"/>
</dbReference>
<comment type="caution">
    <text evidence="8">The sequence shown here is derived from an EMBL/GenBank/DDBJ whole genome shotgun (WGS) entry which is preliminary data.</text>
</comment>
<evidence type="ECO:0000313" key="8">
    <source>
        <dbReference type="EMBL" id="RNL63304.1"/>
    </source>
</evidence>
<evidence type="ECO:0000256" key="2">
    <source>
        <dbReference type="ARBA" id="ARBA00022448"/>
    </source>
</evidence>
<keyword evidence="4" id="KW-0249">Electron transport</keyword>
<accession>A0A3N0CIN5</accession>
<gene>
    <name evidence="8" type="ORF">EFK50_09170</name>
</gene>
<comment type="cofactor">
    <cofactor evidence="1">
        <name>[3Fe-4S] cluster</name>
        <dbReference type="ChEBI" id="CHEBI:21137"/>
    </cofactor>
</comment>
<keyword evidence="5" id="KW-0408">Iron</keyword>
<dbReference type="SUPFAM" id="SSF54862">
    <property type="entry name" value="4Fe-4S ferredoxins"/>
    <property type="match status" value="1"/>
</dbReference>
<sequence>MKIVVDRDKCEGLGMCEAMAHEYFEVDDDEIMHVLNENPPESERDKVHAATQACPVLALSLQD</sequence>
<keyword evidence="7" id="KW-0003">3Fe-4S</keyword>
<reference evidence="8 9" key="1">
    <citation type="submission" date="2018-11" db="EMBL/GenBank/DDBJ databases">
        <authorList>
            <person name="Li F."/>
        </authorList>
    </citation>
    <scope>NUCLEOTIDE SEQUENCE [LARGE SCALE GENOMIC DNA]</scope>
    <source>
        <strain evidence="8 9">Gsoil 097</strain>
    </source>
</reference>